<evidence type="ECO:0000313" key="1">
    <source>
        <dbReference type="EMBL" id="QXE92655.1"/>
    </source>
</evidence>
<evidence type="ECO:0000313" key="2">
    <source>
        <dbReference type="Proteomes" id="UP000683559"/>
    </source>
</evidence>
<accession>A0ABX8LT38</accession>
<reference evidence="1 2" key="1">
    <citation type="submission" date="2021-06" db="EMBL/GenBank/DDBJ databases">
        <title>Gemonas diversity in paddy soil.</title>
        <authorList>
            <person name="Liu G."/>
        </authorList>
    </citation>
    <scope>NUCLEOTIDE SEQUENCE [LARGE SCALE GENOMIC DNA]</scope>
    <source>
        <strain evidence="1 2">RG2</strain>
    </source>
</reference>
<dbReference type="RefSeq" id="WP_217289203.1">
    <property type="nucleotide sequence ID" value="NZ_CP077683.1"/>
</dbReference>
<sequence length="466" mass="50305">MSILQQSVNVINLGLEGFCQDLKSQSVPVVQVDWRPPAGGDQELVEALIRLRGPEVDKANRETVQRMIDARPLWIDVERAIDVIPGMKPNHLLHSGPPIAFETMCDPQQRAIEGAAIFEGWVENRDELVQKLERGEIELCPNYMLGSIGPMCGPISPSMPVIVTEDAASGKRAWSPFNEGKGNVLWMGTYDQGTIERLRWFRDHFGPGLKKALAQSETGIDIFQIIAEGVQMGDEVHARSGACTSLLFKKLLPLLLQTDLDKESILAIAKTIDANSHFFLNLTLTACKVAAEAAHGVKNSTVVTAMSRNGVDFALRIGGSDRWYIAKTAPMDEAIYYAGYSVDDAAGDIGDSAIVETLGLGGMVIGAACTLSSFVGGSMADLWSTMKKMQTICVGSNPRFAPAAADFMPAPLGIDIRKVVQNGLTPIIDTGVIHKSSGKGQIGAGIARAPMEVFVKALKDKENYHA</sequence>
<dbReference type="Pfam" id="PF06545">
    <property type="entry name" value="AllG"/>
    <property type="match status" value="1"/>
</dbReference>
<proteinExistence type="predicted"/>
<dbReference type="EMBL" id="CP077683">
    <property type="protein sequence ID" value="QXE92655.1"/>
    <property type="molecule type" value="Genomic_DNA"/>
</dbReference>
<keyword evidence="2" id="KW-1185">Reference proteome</keyword>
<gene>
    <name evidence="1" type="ORF">KP001_09100</name>
</gene>
<organism evidence="1 2">
    <name type="scientific">Geomonas subterranea</name>
    <dbReference type="NCBI Taxonomy" id="2847989"/>
    <lineage>
        <taxon>Bacteria</taxon>
        <taxon>Pseudomonadati</taxon>
        <taxon>Thermodesulfobacteriota</taxon>
        <taxon>Desulfuromonadia</taxon>
        <taxon>Geobacterales</taxon>
        <taxon>Geobacteraceae</taxon>
        <taxon>Geomonas</taxon>
    </lineage>
</organism>
<name>A0ABX8LT38_9BACT</name>
<dbReference type="InterPro" id="IPR009499">
    <property type="entry name" value="AllG-like"/>
</dbReference>
<dbReference type="Proteomes" id="UP000683559">
    <property type="component" value="Chromosome"/>
</dbReference>
<protein>
    <submittedName>
        <fullName evidence="1">DUF1116 domain-containing protein</fullName>
    </submittedName>
</protein>